<dbReference type="CDD" id="cd18138">
    <property type="entry name" value="HLD_clamp_pol_III_delta"/>
    <property type="match status" value="1"/>
</dbReference>
<evidence type="ECO:0000313" key="13">
    <source>
        <dbReference type="Proteomes" id="UP000525329"/>
    </source>
</evidence>
<dbReference type="GO" id="GO:0009360">
    <property type="term" value="C:DNA polymerase III complex"/>
    <property type="evidence" value="ECO:0007669"/>
    <property type="project" value="UniProtKB-UniRule"/>
</dbReference>
<dbReference type="Gene3D" id="1.20.272.10">
    <property type="match status" value="1"/>
</dbReference>
<dbReference type="InterPro" id="IPR010372">
    <property type="entry name" value="DNA_pol3_delta_N"/>
</dbReference>
<dbReference type="GO" id="GO:0003677">
    <property type="term" value="F:DNA binding"/>
    <property type="evidence" value="ECO:0007669"/>
    <property type="project" value="InterPro"/>
</dbReference>
<dbReference type="SUPFAM" id="SSF52540">
    <property type="entry name" value="P-loop containing nucleoside triphosphate hydrolases"/>
    <property type="match status" value="1"/>
</dbReference>
<dbReference type="PANTHER" id="PTHR34388:SF1">
    <property type="entry name" value="DNA POLYMERASE III SUBUNIT DELTA"/>
    <property type="match status" value="1"/>
</dbReference>
<dbReference type="Pfam" id="PF06144">
    <property type="entry name" value="DNA_pol3_delta"/>
    <property type="match status" value="1"/>
</dbReference>
<dbReference type="PANTHER" id="PTHR34388">
    <property type="entry name" value="DNA POLYMERASE III SUBUNIT DELTA"/>
    <property type="match status" value="1"/>
</dbReference>
<dbReference type="EC" id="2.7.7.7" evidence="1 9"/>
<keyword evidence="4 12" id="KW-0548">Nucleotidyltransferase</keyword>
<evidence type="ECO:0000256" key="2">
    <source>
        <dbReference type="ARBA" id="ARBA00017703"/>
    </source>
</evidence>
<dbReference type="SUPFAM" id="SSF48019">
    <property type="entry name" value="post-AAA+ oligomerization domain-like"/>
    <property type="match status" value="1"/>
</dbReference>
<evidence type="ECO:0000256" key="6">
    <source>
        <dbReference type="ARBA" id="ARBA00022932"/>
    </source>
</evidence>
<evidence type="ECO:0000256" key="8">
    <source>
        <dbReference type="ARBA" id="ARBA00049244"/>
    </source>
</evidence>
<evidence type="ECO:0000259" key="11">
    <source>
        <dbReference type="Pfam" id="PF14840"/>
    </source>
</evidence>
<dbReference type="InterPro" id="IPR032780">
    <property type="entry name" value="DNA_pol3_delt_C"/>
</dbReference>
<gene>
    <name evidence="12" type="primary">holA</name>
    <name evidence="12" type="ORF">H0A74_03115</name>
</gene>
<dbReference type="EMBL" id="JACCHU010000002">
    <property type="protein sequence ID" value="NYT52547.1"/>
    <property type="molecule type" value="Genomic_DNA"/>
</dbReference>
<accession>A0A853G8T7</accession>
<reference evidence="12 13" key="1">
    <citation type="submission" date="2020-05" db="EMBL/GenBank/DDBJ databases">
        <title>Horizontal transmission and recombination maintain forever young bacterial symbiont genomes.</title>
        <authorList>
            <person name="Russell S.L."/>
            <person name="Pepper-Tunick E."/>
            <person name="Svedberg J."/>
            <person name="Byrne A."/>
            <person name="Ruelas Castillo J."/>
            <person name="Vollmers C."/>
            <person name="Beinart R.A."/>
            <person name="Corbett-Detig R."/>
        </authorList>
    </citation>
    <scope>NUCLEOTIDE SEQUENCE [LARGE SCALE GENOMIC DNA]</scope>
    <source>
        <strain evidence="12">Monterey_2004</strain>
    </source>
</reference>
<evidence type="ECO:0000259" key="10">
    <source>
        <dbReference type="Pfam" id="PF06144"/>
    </source>
</evidence>
<evidence type="ECO:0000256" key="1">
    <source>
        <dbReference type="ARBA" id="ARBA00012417"/>
    </source>
</evidence>
<dbReference type="Pfam" id="PF14840">
    <property type="entry name" value="DNA_pol3_delt_C"/>
    <property type="match status" value="1"/>
</dbReference>
<comment type="similarity">
    <text evidence="7">Belongs to the DNA polymerase HolA subunit family.</text>
</comment>
<evidence type="ECO:0000256" key="4">
    <source>
        <dbReference type="ARBA" id="ARBA00022695"/>
    </source>
</evidence>
<evidence type="ECO:0000313" key="12">
    <source>
        <dbReference type="EMBL" id="NYT52547.1"/>
    </source>
</evidence>
<organism evidence="12 13">
    <name type="scientific">Candidatus Vesicomyosocius endoextente</name>
    <dbReference type="NCBI Taxonomy" id="2738853"/>
    <lineage>
        <taxon>Bacteria</taxon>
        <taxon>Pseudomonadati</taxon>
        <taxon>Pseudomonadota</taxon>
        <taxon>Gammaproteobacteria</taxon>
        <taxon>Candidatus Pseudothioglobaceae</taxon>
        <taxon>Candidatus Vesicomyidisocius</taxon>
    </lineage>
</organism>
<keyword evidence="3 12" id="KW-0808">Transferase</keyword>
<evidence type="ECO:0000256" key="9">
    <source>
        <dbReference type="NCBIfam" id="TIGR01128"/>
    </source>
</evidence>
<sequence length="339" mass="38832">MKIRPQQLNIQLANKLDSVYFVFGAEILLIEKSLAQIKKAAKQKKFDEKISFEINSNFDWNQIFKEVSTASLFSPKRIIECRLKTGKFGVKGTNNLVEIVSTLPNDILLIISTEKLNIAQQKSKWFKILEQTGSIIQHFEVQNNNLVSWITKQMAELGLKDNTEIAQNIAFCTEGNLTASMQAIQKLKIAYPNGKINTQEYLKQANQQSKYTIYDLIDAALLGNSNQVNKIYQTLISNTIMPIQLSHALYLEIKSITEMSIELRQVKDTNKVLQNHQVWNTRKPIITNALKNHSYQHFQKILLSLGRIDRSIKNMDNLNVIDELHTLLLSLAGEIQWTQ</sequence>
<comment type="catalytic activity">
    <reaction evidence="8">
        <text>DNA(n) + a 2'-deoxyribonucleoside 5'-triphosphate = DNA(n+1) + diphosphate</text>
        <dbReference type="Rhea" id="RHEA:22508"/>
        <dbReference type="Rhea" id="RHEA-COMP:17339"/>
        <dbReference type="Rhea" id="RHEA-COMP:17340"/>
        <dbReference type="ChEBI" id="CHEBI:33019"/>
        <dbReference type="ChEBI" id="CHEBI:61560"/>
        <dbReference type="ChEBI" id="CHEBI:173112"/>
        <dbReference type="EC" id="2.7.7.7"/>
    </reaction>
</comment>
<feature type="domain" description="DNA polymerase III delta N-terminal" evidence="10">
    <location>
        <begin position="20"/>
        <end position="137"/>
    </location>
</feature>
<dbReference type="NCBIfam" id="TIGR01128">
    <property type="entry name" value="holA"/>
    <property type="match status" value="1"/>
</dbReference>
<proteinExistence type="inferred from homology"/>
<evidence type="ECO:0000256" key="5">
    <source>
        <dbReference type="ARBA" id="ARBA00022705"/>
    </source>
</evidence>
<protein>
    <recommendedName>
        <fullName evidence="2 9">DNA polymerase III subunit delta</fullName>
        <ecNumber evidence="1 9">2.7.7.7</ecNumber>
    </recommendedName>
</protein>
<dbReference type="GO" id="GO:0003887">
    <property type="term" value="F:DNA-directed DNA polymerase activity"/>
    <property type="evidence" value="ECO:0007669"/>
    <property type="project" value="UniProtKB-UniRule"/>
</dbReference>
<dbReference type="GO" id="GO:0006261">
    <property type="term" value="P:DNA-templated DNA replication"/>
    <property type="evidence" value="ECO:0007669"/>
    <property type="project" value="TreeGrafter"/>
</dbReference>
<dbReference type="Proteomes" id="UP000525329">
    <property type="component" value="Unassembled WGS sequence"/>
</dbReference>
<feature type="domain" description="DNA polymerase III subunit delta C-terminal" evidence="11">
    <location>
        <begin position="215"/>
        <end position="333"/>
    </location>
</feature>
<dbReference type="Gene3D" id="3.40.50.300">
    <property type="entry name" value="P-loop containing nucleotide triphosphate hydrolases"/>
    <property type="match status" value="1"/>
</dbReference>
<evidence type="ECO:0000256" key="7">
    <source>
        <dbReference type="ARBA" id="ARBA00034754"/>
    </source>
</evidence>
<dbReference type="InterPro" id="IPR005790">
    <property type="entry name" value="DNA_polIII_delta"/>
</dbReference>
<name>A0A853G8T7_9GAMM</name>
<dbReference type="InterPro" id="IPR027417">
    <property type="entry name" value="P-loop_NTPase"/>
</dbReference>
<keyword evidence="5" id="KW-0235">DNA replication</keyword>
<dbReference type="Gene3D" id="1.10.8.60">
    <property type="match status" value="1"/>
</dbReference>
<dbReference type="AlphaFoldDB" id="A0A853G8T7"/>
<keyword evidence="6" id="KW-0239">DNA-directed DNA polymerase</keyword>
<evidence type="ECO:0000256" key="3">
    <source>
        <dbReference type="ARBA" id="ARBA00022679"/>
    </source>
</evidence>
<dbReference type="InterPro" id="IPR008921">
    <property type="entry name" value="DNA_pol3_clamp-load_cplx_C"/>
</dbReference>
<comment type="caution">
    <text evidence="12">The sequence shown here is derived from an EMBL/GenBank/DDBJ whole genome shotgun (WGS) entry which is preliminary data.</text>
</comment>